<dbReference type="InterPro" id="IPR029479">
    <property type="entry name" value="Nitroreductase"/>
</dbReference>
<proteinExistence type="predicted"/>
<dbReference type="InterPro" id="IPR000415">
    <property type="entry name" value="Nitroreductase-like"/>
</dbReference>
<dbReference type="CDD" id="cd02062">
    <property type="entry name" value="Nitro_FMN_reductase"/>
    <property type="match status" value="1"/>
</dbReference>
<gene>
    <name evidence="2" type="ORF">ENQ20_12590</name>
</gene>
<sequence length="228" mass="25455">MQTRWENAAAPENSTLLPHVNAGSKRICSLTEFTELARTRRSIRRYTADPVDDELVKTLLSAAIWAPSAHNRQPWRFCVVRSEAVKERLSASMAEAWQHDLARDGLDPAHIERRIAISRARLIGAPVLIVPCVSMEEMDVYPDAARNHAEWVMAVQSVALACQNLLLAAHAAGLGACWMCAPLFVPARVRNVLDLPESWEPQAIVTLGHPAESREKARRPLTECVVWR</sequence>
<evidence type="ECO:0000259" key="1">
    <source>
        <dbReference type="Pfam" id="PF00881"/>
    </source>
</evidence>
<dbReference type="GO" id="GO:0016491">
    <property type="term" value="F:oxidoreductase activity"/>
    <property type="evidence" value="ECO:0007669"/>
    <property type="project" value="InterPro"/>
</dbReference>
<reference evidence="2" key="1">
    <citation type="journal article" date="2020" name="mSystems">
        <title>Genome- and Community-Level Interaction Insights into Carbon Utilization and Element Cycling Functions of Hydrothermarchaeota in Hydrothermal Sediment.</title>
        <authorList>
            <person name="Zhou Z."/>
            <person name="Liu Y."/>
            <person name="Xu W."/>
            <person name="Pan J."/>
            <person name="Luo Z.H."/>
            <person name="Li M."/>
        </authorList>
    </citation>
    <scope>NUCLEOTIDE SEQUENCE [LARGE SCALE GENOMIC DNA]</scope>
    <source>
        <strain evidence="2">SpSt-289</strain>
    </source>
</reference>
<feature type="domain" description="Nitroreductase" evidence="1">
    <location>
        <begin position="38"/>
        <end position="209"/>
    </location>
</feature>
<dbReference type="AlphaFoldDB" id="A0A7C1JQS3"/>
<dbReference type="InterPro" id="IPR050627">
    <property type="entry name" value="Nitroreductase/BluB"/>
</dbReference>
<dbReference type="SUPFAM" id="SSF55469">
    <property type="entry name" value="FMN-dependent nitroreductase-like"/>
    <property type="match status" value="1"/>
</dbReference>
<dbReference type="PANTHER" id="PTHR23026">
    <property type="entry name" value="NADPH NITROREDUCTASE"/>
    <property type="match status" value="1"/>
</dbReference>
<evidence type="ECO:0000313" key="2">
    <source>
        <dbReference type="EMBL" id="HDX32305.1"/>
    </source>
</evidence>
<accession>A0A7C1JQS3</accession>
<protein>
    <submittedName>
        <fullName evidence="2">Nitroreductase family protein</fullName>
    </submittedName>
</protein>
<dbReference type="Pfam" id="PF00881">
    <property type="entry name" value="Nitroreductase"/>
    <property type="match status" value="1"/>
</dbReference>
<organism evidence="2">
    <name type="scientific">Caldilinea aerophila</name>
    <dbReference type="NCBI Taxonomy" id="133453"/>
    <lineage>
        <taxon>Bacteria</taxon>
        <taxon>Bacillati</taxon>
        <taxon>Chloroflexota</taxon>
        <taxon>Caldilineae</taxon>
        <taxon>Caldilineales</taxon>
        <taxon>Caldilineaceae</taxon>
        <taxon>Caldilinea</taxon>
    </lineage>
</organism>
<comment type="caution">
    <text evidence="2">The sequence shown here is derived from an EMBL/GenBank/DDBJ whole genome shotgun (WGS) entry which is preliminary data.</text>
</comment>
<name>A0A7C1JQS3_9CHLR</name>
<dbReference type="PANTHER" id="PTHR23026:SF123">
    <property type="entry name" value="NAD(P)H NITROREDUCTASE RV3131-RELATED"/>
    <property type="match status" value="1"/>
</dbReference>
<dbReference type="Gene3D" id="3.40.109.10">
    <property type="entry name" value="NADH Oxidase"/>
    <property type="match status" value="1"/>
</dbReference>
<dbReference type="EMBL" id="DSMG01000122">
    <property type="protein sequence ID" value="HDX32305.1"/>
    <property type="molecule type" value="Genomic_DNA"/>
</dbReference>